<reference evidence="4" key="1">
    <citation type="submission" date="2024-07" db="EMBL/GenBank/DDBJ databases">
        <title>Two chromosome-level genome assemblies of Korean endemic species Abeliophyllum distichum and Forsythia ovata (Oleaceae).</title>
        <authorList>
            <person name="Jang H."/>
        </authorList>
    </citation>
    <scope>NUCLEOTIDE SEQUENCE [LARGE SCALE GENOMIC DNA]</scope>
</reference>
<comment type="caution">
    <text evidence="3">The sequence shown here is derived from an EMBL/GenBank/DDBJ whole genome shotgun (WGS) entry which is preliminary data.</text>
</comment>
<proteinExistence type="inferred from homology"/>
<feature type="transmembrane region" description="Helical" evidence="2">
    <location>
        <begin position="77"/>
        <end position="95"/>
    </location>
</feature>
<keyword evidence="2" id="KW-0812">Transmembrane</keyword>
<keyword evidence="4" id="KW-1185">Reference proteome</keyword>
<feature type="transmembrane region" description="Helical" evidence="2">
    <location>
        <begin position="101"/>
        <end position="118"/>
    </location>
</feature>
<evidence type="ECO:0000313" key="4">
    <source>
        <dbReference type="Proteomes" id="UP001604336"/>
    </source>
</evidence>
<keyword evidence="2" id="KW-0472">Membrane</keyword>
<dbReference type="AlphaFoldDB" id="A0ABD1SCK8"/>
<sequence>MPLRALERIRIKVFIPFELQNGTTSAASLGYASYVCSNLSTTYYILYQTRNENEEKHRQEFQNPTGRTPKCNYLVDYYSNAIVLSCFIPLVHIFTKNEKEIGIGMFFSVIAMVVAALTERKRLQICKEMGSGKMK</sequence>
<evidence type="ECO:0000256" key="2">
    <source>
        <dbReference type="SAM" id="Phobius"/>
    </source>
</evidence>
<protein>
    <submittedName>
        <fullName evidence="3">Peptide/nitrate transporter-like</fullName>
    </submittedName>
</protein>
<organism evidence="3 4">
    <name type="scientific">Abeliophyllum distichum</name>
    <dbReference type="NCBI Taxonomy" id="126358"/>
    <lineage>
        <taxon>Eukaryota</taxon>
        <taxon>Viridiplantae</taxon>
        <taxon>Streptophyta</taxon>
        <taxon>Embryophyta</taxon>
        <taxon>Tracheophyta</taxon>
        <taxon>Spermatophyta</taxon>
        <taxon>Magnoliopsida</taxon>
        <taxon>eudicotyledons</taxon>
        <taxon>Gunneridae</taxon>
        <taxon>Pentapetalae</taxon>
        <taxon>asterids</taxon>
        <taxon>lamiids</taxon>
        <taxon>Lamiales</taxon>
        <taxon>Oleaceae</taxon>
        <taxon>Forsythieae</taxon>
        <taxon>Abeliophyllum</taxon>
    </lineage>
</organism>
<evidence type="ECO:0000313" key="3">
    <source>
        <dbReference type="EMBL" id="KAL2498499.1"/>
    </source>
</evidence>
<evidence type="ECO:0000256" key="1">
    <source>
        <dbReference type="ARBA" id="ARBA00044504"/>
    </source>
</evidence>
<gene>
    <name evidence="3" type="ORF">Adt_24049</name>
</gene>
<name>A0ABD1SCK8_9LAMI</name>
<dbReference type="EMBL" id="JBFOLK010000007">
    <property type="protein sequence ID" value="KAL2498499.1"/>
    <property type="molecule type" value="Genomic_DNA"/>
</dbReference>
<dbReference type="Proteomes" id="UP001604336">
    <property type="component" value="Unassembled WGS sequence"/>
</dbReference>
<keyword evidence="2" id="KW-1133">Transmembrane helix</keyword>
<accession>A0ABD1SCK8</accession>
<dbReference type="Gene3D" id="1.20.1250.20">
    <property type="entry name" value="MFS general substrate transporter like domains"/>
    <property type="match status" value="1"/>
</dbReference>
<dbReference type="InterPro" id="IPR036259">
    <property type="entry name" value="MFS_trans_sf"/>
</dbReference>
<comment type="similarity">
    <text evidence="1">Belongs to the major facilitator superfamily. Phosphate:H(+) symporter (TC 2.A.1.9) family.</text>
</comment>